<gene>
    <name evidence="3" type="ORF">IAB77_10010</name>
</gene>
<evidence type="ECO:0000313" key="4">
    <source>
        <dbReference type="Proteomes" id="UP000824262"/>
    </source>
</evidence>
<comment type="caution">
    <text evidence="3">The sequence shown here is derived from an EMBL/GenBank/DDBJ whole genome shotgun (WGS) entry which is preliminary data.</text>
</comment>
<protein>
    <submittedName>
        <fullName evidence="3">5-bromo-4-chloroindolyl phosphate hydrolysis family protein</fullName>
    </submittedName>
</protein>
<feature type="region of interest" description="Disordered" evidence="1">
    <location>
        <begin position="58"/>
        <end position="85"/>
    </location>
</feature>
<feature type="compositionally biased region" description="Polar residues" evidence="1">
    <location>
        <begin position="64"/>
        <end position="82"/>
    </location>
</feature>
<feature type="transmembrane region" description="Helical" evidence="2">
    <location>
        <begin position="12"/>
        <end position="29"/>
    </location>
</feature>
<sequence>MKRKKRGSAAPIYAFTAAWIICAVIFPLYELVWLILSFAVSLAAGIATAAVIGRRPAVGGDSSAGKNPSGQTESPAQETKPQYSPEVQKIMDDGKLAMREMGRLYSTIDNAEVRKKINEIMRISDKIVQDAVQDESDVPQIRKFLDYYLPTTIKLLNAYDRMSDQGIAGDNLTRSMKSIEDMLDTAIEAYKKQLDSLFENQALDIETDISVMNQMLAREGLTGGGGLDDLITKAARSGSGSAGPDNE</sequence>
<keyword evidence="2" id="KW-0812">Transmembrane</keyword>
<dbReference type="Proteomes" id="UP000824262">
    <property type="component" value="Unassembled WGS sequence"/>
</dbReference>
<evidence type="ECO:0000256" key="2">
    <source>
        <dbReference type="SAM" id="Phobius"/>
    </source>
</evidence>
<keyword evidence="2" id="KW-1133">Transmembrane helix</keyword>
<reference evidence="3" key="2">
    <citation type="journal article" date="2021" name="PeerJ">
        <title>Extensive microbial diversity within the chicken gut microbiome revealed by metagenomics and culture.</title>
        <authorList>
            <person name="Gilroy R."/>
            <person name="Ravi A."/>
            <person name="Getino M."/>
            <person name="Pursley I."/>
            <person name="Horton D.L."/>
            <person name="Alikhan N.F."/>
            <person name="Baker D."/>
            <person name="Gharbi K."/>
            <person name="Hall N."/>
            <person name="Watson M."/>
            <person name="Adriaenssens E.M."/>
            <person name="Foster-Nyarko E."/>
            <person name="Jarju S."/>
            <person name="Secka A."/>
            <person name="Antonio M."/>
            <person name="Oren A."/>
            <person name="Chaudhuri R.R."/>
            <person name="La Ragione R."/>
            <person name="Hildebrand F."/>
            <person name="Pallen M.J."/>
        </authorList>
    </citation>
    <scope>NUCLEOTIDE SEQUENCE</scope>
    <source>
        <strain evidence="3">ChiBcolR7-354</strain>
    </source>
</reference>
<proteinExistence type="predicted"/>
<accession>A0A9D0ZFH1</accession>
<dbReference type="InterPro" id="IPR018770">
    <property type="entry name" value="ChloroindolylP_hydrolase"/>
</dbReference>
<evidence type="ECO:0000313" key="3">
    <source>
        <dbReference type="EMBL" id="HIQ79575.1"/>
    </source>
</evidence>
<feature type="transmembrane region" description="Helical" evidence="2">
    <location>
        <begin position="35"/>
        <end position="53"/>
    </location>
</feature>
<dbReference type="AlphaFoldDB" id="A0A9D0ZFH1"/>
<organism evidence="3 4">
    <name type="scientific">Candidatus Scatomorpha intestinavium</name>
    <dbReference type="NCBI Taxonomy" id="2840922"/>
    <lineage>
        <taxon>Bacteria</taxon>
        <taxon>Bacillati</taxon>
        <taxon>Bacillota</taxon>
        <taxon>Clostridia</taxon>
        <taxon>Eubacteriales</taxon>
        <taxon>Candidatus Scatomorpha</taxon>
    </lineage>
</organism>
<reference evidence="3" key="1">
    <citation type="submission" date="2020-10" db="EMBL/GenBank/DDBJ databases">
        <authorList>
            <person name="Gilroy R."/>
        </authorList>
    </citation>
    <scope>NUCLEOTIDE SEQUENCE</scope>
    <source>
        <strain evidence="3">ChiBcolR7-354</strain>
    </source>
</reference>
<dbReference type="Pfam" id="PF10112">
    <property type="entry name" value="Halogen_Hydrol"/>
    <property type="match status" value="1"/>
</dbReference>
<name>A0A9D0ZFH1_9FIRM</name>
<dbReference type="EMBL" id="DVGA01000114">
    <property type="protein sequence ID" value="HIQ79575.1"/>
    <property type="molecule type" value="Genomic_DNA"/>
</dbReference>
<keyword evidence="2" id="KW-0472">Membrane</keyword>
<evidence type="ECO:0000256" key="1">
    <source>
        <dbReference type="SAM" id="MobiDB-lite"/>
    </source>
</evidence>